<dbReference type="InterPro" id="IPR000515">
    <property type="entry name" value="MetI-like"/>
</dbReference>
<evidence type="ECO:0000313" key="9">
    <source>
        <dbReference type="EMBL" id="NRF69713.1"/>
    </source>
</evidence>
<evidence type="ECO:0000256" key="2">
    <source>
        <dbReference type="ARBA" id="ARBA00022448"/>
    </source>
</evidence>
<evidence type="ECO:0000256" key="1">
    <source>
        <dbReference type="ARBA" id="ARBA00004651"/>
    </source>
</evidence>
<dbReference type="InterPro" id="IPR035906">
    <property type="entry name" value="MetI-like_sf"/>
</dbReference>
<sequence>MKAEPTADSGGMHYLDTLPRRWISTYLPLGVFLIVLLFPFYWMAMTSFKPNEELVSRSANPFWILKPTLAHFRKLLFDTEYPQWLLNTLLVSVVATTLSLVASVFAAYAIERLRFRGSRSVGLAIFLAYLVPPSILFIPLATIIFQLGLFDSRFALILSYPTFLVPFSTWLLMGYFRSIPYELEECALIDGATRWQILTKIVLPLAVPGLISAGIFSFTLSWNEFIYALTFVSSSETKTVPVGVITELVEGDVYHWGALMAGALLGSLPVAVLYSFFVEYYVSGMTGAVKE</sequence>
<dbReference type="Proteomes" id="UP000737171">
    <property type="component" value="Unassembled WGS sequence"/>
</dbReference>
<dbReference type="RefSeq" id="WP_173127209.1">
    <property type="nucleotide sequence ID" value="NZ_JABRWJ010000007.1"/>
</dbReference>
<feature type="transmembrane region" description="Helical" evidence="7">
    <location>
        <begin position="121"/>
        <end position="148"/>
    </location>
</feature>
<dbReference type="EMBL" id="JABRWJ010000007">
    <property type="protein sequence ID" value="NRF69713.1"/>
    <property type="molecule type" value="Genomic_DNA"/>
</dbReference>
<dbReference type="PANTHER" id="PTHR32243">
    <property type="entry name" value="MALTOSE TRANSPORT SYSTEM PERMEASE-RELATED"/>
    <property type="match status" value="1"/>
</dbReference>
<dbReference type="PROSITE" id="PS50928">
    <property type="entry name" value="ABC_TM1"/>
    <property type="match status" value="1"/>
</dbReference>
<evidence type="ECO:0000256" key="3">
    <source>
        <dbReference type="ARBA" id="ARBA00022475"/>
    </source>
</evidence>
<keyword evidence="3" id="KW-1003">Cell membrane</keyword>
<evidence type="ECO:0000256" key="5">
    <source>
        <dbReference type="ARBA" id="ARBA00022989"/>
    </source>
</evidence>
<dbReference type="Gene3D" id="1.10.3720.10">
    <property type="entry name" value="MetI-like"/>
    <property type="match status" value="1"/>
</dbReference>
<dbReference type="PANTHER" id="PTHR32243:SF18">
    <property type="entry name" value="INNER MEMBRANE ABC TRANSPORTER PERMEASE PROTEIN YCJP"/>
    <property type="match status" value="1"/>
</dbReference>
<evidence type="ECO:0000256" key="6">
    <source>
        <dbReference type="ARBA" id="ARBA00023136"/>
    </source>
</evidence>
<reference evidence="9 10" key="1">
    <citation type="submission" date="2020-05" db="EMBL/GenBank/DDBJ databases">
        <title>Aquincola sp. isolate from soil.</title>
        <authorList>
            <person name="Han J."/>
            <person name="Kim D.-U."/>
        </authorList>
    </citation>
    <scope>NUCLEOTIDE SEQUENCE [LARGE SCALE GENOMIC DNA]</scope>
    <source>
        <strain evidence="9 10">S2</strain>
    </source>
</reference>
<keyword evidence="4 7" id="KW-0812">Transmembrane</keyword>
<comment type="subcellular location">
    <subcellularLocation>
        <location evidence="1 7">Cell membrane</location>
        <topology evidence="1 7">Multi-pass membrane protein</topology>
    </subcellularLocation>
</comment>
<evidence type="ECO:0000256" key="7">
    <source>
        <dbReference type="RuleBase" id="RU363032"/>
    </source>
</evidence>
<feature type="transmembrane region" description="Helical" evidence="7">
    <location>
        <begin position="154"/>
        <end position="176"/>
    </location>
</feature>
<proteinExistence type="inferred from homology"/>
<keyword evidence="5 7" id="KW-1133">Transmembrane helix</keyword>
<accession>A0ABX2EM87</accession>
<feature type="domain" description="ABC transmembrane type-1" evidence="8">
    <location>
        <begin position="85"/>
        <end position="277"/>
    </location>
</feature>
<keyword evidence="2 7" id="KW-0813">Transport</keyword>
<evidence type="ECO:0000313" key="10">
    <source>
        <dbReference type="Proteomes" id="UP000737171"/>
    </source>
</evidence>
<protein>
    <submittedName>
        <fullName evidence="9">Carbohydrate ABC transporter permease</fullName>
    </submittedName>
</protein>
<dbReference type="SUPFAM" id="SSF161098">
    <property type="entry name" value="MetI-like"/>
    <property type="match status" value="1"/>
</dbReference>
<keyword evidence="6 7" id="KW-0472">Membrane</keyword>
<name>A0ABX2EM87_9BURK</name>
<organism evidence="9 10">
    <name type="scientific">Pseudaquabacterium terrae</name>
    <dbReference type="NCBI Taxonomy" id="2732868"/>
    <lineage>
        <taxon>Bacteria</taxon>
        <taxon>Pseudomonadati</taxon>
        <taxon>Pseudomonadota</taxon>
        <taxon>Betaproteobacteria</taxon>
        <taxon>Burkholderiales</taxon>
        <taxon>Sphaerotilaceae</taxon>
        <taxon>Pseudaquabacterium</taxon>
    </lineage>
</organism>
<keyword evidence="10" id="KW-1185">Reference proteome</keyword>
<feature type="transmembrane region" description="Helical" evidence="7">
    <location>
        <begin position="22"/>
        <end position="44"/>
    </location>
</feature>
<feature type="transmembrane region" description="Helical" evidence="7">
    <location>
        <begin position="84"/>
        <end position="109"/>
    </location>
</feature>
<comment type="similarity">
    <text evidence="7">Belongs to the binding-protein-dependent transport system permease family.</text>
</comment>
<dbReference type="Pfam" id="PF00528">
    <property type="entry name" value="BPD_transp_1"/>
    <property type="match status" value="1"/>
</dbReference>
<feature type="transmembrane region" description="Helical" evidence="7">
    <location>
        <begin position="253"/>
        <end position="277"/>
    </location>
</feature>
<feature type="transmembrane region" description="Helical" evidence="7">
    <location>
        <begin position="197"/>
        <end position="220"/>
    </location>
</feature>
<comment type="caution">
    <text evidence="9">The sequence shown here is derived from an EMBL/GenBank/DDBJ whole genome shotgun (WGS) entry which is preliminary data.</text>
</comment>
<dbReference type="InterPro" id="IPR050901">
    <property type="entry name" value="BP-dep_ABC_trans_perm"/>
</dbReference>
<evidence type="ECO:0000259" key="8">
    <source>
        <dbReference type="PROSITE" id="PS50928"/>
    </source>
</evidence>
<gene>
    <name evidence="9" type="ORF">HLB44_22160</name>
</gene>
<dbReference type="CDD" id="cd06261">
    <property type="entry name" value="TM_PBP2"/>
    <property type="match status" value="1"/>
</dbReference>
<evidence type="ECO:0000256" key="4">
    <source>
        <dbReference type="ARBA" id="ARBA00022692"/>
    </source>
</evidence>